<keyword evidence="1 3" id="KW-0732">Signal</keyword>
<dbReference type="PANTHER" id="PTHR35936">
    <property type="entry name" value="MEMBRANE-BOUND LYTIC MUREIN TRANSGLYCOSYLASE F"/>
    <property type="match status" value="1"/>
</dbReference>
<evidence type="ECO:0000256" key="2">
    <source>
        <dbReference type="SAM" id="MobiDB-lite"/>
    </source>
</evidence>
<evidence type="ECO:0000259" key="4">
    <source>
        <dbReference type="SMART" id="SM00062"/>
    </source>
</evidence>
<feature type="compositionally biased region" description="Low complexity" evidence="2">
    <location>
        <begin position="29"/>
        <end position="57"/>
    </location>
</feature>
<dbReference type="Pfam" id="PF00497">
    <property type="entry name" value="SBP_bac_3"/>
    <property type="match status" value="1"/>
</dbReference>
<dbReference type="PROSITE" id="PS51257">
    <property type="entry name" value="PROKAR_LIPOPROTEIN"/>
    <property type="match status" value="1"/>
</dbReference>
<comment type="caution">
    <text evidence="5">The sequence shown here is derived from an EMBL/GenBank/DDBJ whole genome shotgun (WGS) entry which is preliminary data.</text>
</comment>
<dbReference type="SUPFAM" id="SSF53850">
    <property type="entry name" value="Periplasmic binding protein-like II"/>
    <property type="match status" value="1"/>
</dbReference>
<reference evidence="5 6" key="1">
    <citation type="journal article" date="2023" name="Genome Announc.">
        <title>Pan-Genome Analyses of the Genus Cohnella and Proposal of the Novel Species Cohnella silvisoli sp. nov., Isolated from Forest Soil.</title>
        <authorList>
            <person name="Wang C."/>
            <person name="Mao L."/>
            <person name="Bao G."/>
            <person name="Zhu H."/>
        </authorList>
    </citation>
    <scope>NUCLEOTIDE SEQUENCE [LARGE SCALE GENOMIC DNA]</scope>
    <source>
        <strain evidence="5 6">NL03-T5-1</strain>
    </source>
</reference>
<sequence length="301" mass="32586">MKKTTLFAFALIFVLALAACGNKNNDSGSASSTSPAASSAAASETPSASPSESAAASSEAPAEVKKIVVGTGSQFPKVAFLDDSGKLTGFDVELVREIDKRLPEYEFELQVLEFKNILLSLETKKIDLAAHEFEKNPEREAKYLFNKEAYAHWKNKIIVAKTNNDPIESLDDLKGKKFFTSPTSAEAQILENYNKDHDNALKIVYSSGGANDIVSQITSGRVDATVGADFVLPILDPEGKLKTVGKELSEADILFLFRKNDPDQQKLADAVDKAIVEIKADGTLAKLSTEWLGFDATTSEK</sequence>
<gene>
    <name evidence="5" type="ORF">QJS35_13255</name>
</gene>
<evidence type="ECO:0000256" key="3">
    <source>
        <dbReference type="SAM" id="SignalP"/>
    </source>
</evidence>
<name>A0ABV1KTC3_9BACL</name>
<feature type="chain" id="PRO_5046277729" evidence="3">
    <location>
        <begin position="19"/>
        <end position="301"/>
    </location>
</feature>
<feature type="signal peptide" evidence="3">
    <location>
        <begin position="1"/>
        <end position="18"/>
    </location>
</feature>
<proteinExistence type="predicted"/>
<dbReference type="Gene3D" id="3.40.190.10">
    <property type="entry name" value="Periplasmic binding protein-like II"/>
    <property type="match status" value="2"/>
</dbReference>
<accession>A0ABV1KTC3</accession>
<dbReference type="Proteomes" id="UP001493487">
    <property type="component" value="Unassembled WGS sequence"/>
</dbReference>
<dbReference type="EMBL" id="JASKHM010000007">
    <property type="protein sequence ID" value="MEQ4483360.1"/>
    <property type="molecule type" value="Genomic_DNA"/>
</dbReference>
<keyword evidence="6" id="KW-1185">Reference proteome</keyword>
<evidence type="ECO:0000256" key="1">
    <source>
        <dbReference type="ARBA" id="ARBA00022729"/>
    </source>
</evidence>
<protein>
    <submittedName>
        <fullName evidence="5">Transporter substrate-binding domain-containing protein</fullName>
    </submittedName>
</protein>
<evidence type="ECO:0000313" key="6">
    <source>
        <dbReference type="Proteomes" id="UP001493487"/>
    </source>
</evidence>
<organism evidence="5 6">
    <name type="scientific">Cohnella silvisoli</name>
    <dbReference type="NCBI Taxonomy" id="2873699"/>
    <lineage>
        <taxon>Bacteria</taxon>
        <taxon>Bacillati</taxon>
        <taxon>Bacillota</taxon>
        <taxon>Bacilli</taxon>
        <taxon>Bacillales</taxon>
        <taxon>Paenibacillaceae</taxon>
        <taxon>Cohnella</taxon>
    </lineage>
</organism>
<dbReference type="RefSeq" id="WP_232185901.1">
    <property type="nucleotide sequence ID" value="NZ_JAIOAP010000006.1"/>
</dbReference>
<feature type="region of interest" description="Disordered" evidence="2">
    <location>
        <begin position="24"/>
        <end position="57"/>
    </location>
</feature>
<feature type="domain" description="Solute-binding protein family 3/N-terminal" evidence="4">
    <location>
        <begin position="66"/>
        <end position="295"/>
    </location>
</feature>
<dbReference type="PANTHER" id="PTHR35936:SF18">
    <property type="entry name" value="L-CYSTINE-BINDING PROTEIN TCYJ"/>
    <property type="match status" value="1"/>
</dbReference>
<dbReference type="InterPro" id="IPR001638">
    <property type="entry name" value="Solute-binding_3/MltF_N"/>
</dbReference>
<evidence type="ECO:0000313" key="5">
    <source>
        <dbReference type="EMBL" id="MEQ4483360.1"/>
    </source>
</evidence>
<dbReference type="SMART" id="SM00062">
    <property type="entry name" value="PBPb"/>
    <property type="match status" value="1"/>
</dbReference>